<organism evidence="2 3">
    <name type="scientific">Pleurodeles waltl</name>
    <name type="common">Iberian ribbed newt</name>
    <dbReference type="NCBI Taxonomy" id="8319"/>
    <lineage>
        <taxon>Eukaryota</taxon>
        <taxon>Metazoa</taxon>
        <taxon>Chordata</taxon>
        <taxon>Craniata</taxon>
        <taxon>Vertebrata</taxon>
        <taxon>Euteleostomi</taxon>
        <taxon>Amphibia</taxon>
        <taxon>Batrachia</taxon>
        <taxon>Caudata</taxon>
        <taxon>Salamandroidea</taxon>
        <taxon>Salamandridae</taxon>
        <taxon>Pleurodelinae</taxon>
        <taxon>Pleurodeles</taxon>
    </lineage>
</organism>
<dbReference type="EMBL" id="JANPWB010000011">
    <property type="protein sequence ID" value="KAJ1124257.1"/>
    <property type="molecule type" value="Genomic_DNA"/>
</dbReference>
<feature type="compositionally biased region" description="Gly residues" evidence="1">
    <location>
        <begin position="133"/>
        <end position="146"/>
    </location>
</feature>
<evidence type="ECO:0000313" key="2">
    <source>
        <dbReference type="EMBL" id="KAJ1124257.1"/>
    </source>
</evidence>
<gene>
    <name evidence="2" type="ORF">NDU88_002718</name>
</gene>
<feature type="compositionally biased region" description="Gly residues" evidence="1">
    <location>
        <begin position="162"/>
        <end position="175"/>
    </location>
</feature>
<feature type="region of interest" description="Disordered" evidence="1">
    <location>
        <begin position="53"/>
        <end position="238"/>
    </location>
</feature>
<feature type="compositionally biased region" description="Basic and acidic residues" evidence="1">
    <location>
        <begin position="268"/>
        <end position="279"/>
    </location>
</feature>
<dbReference type="Proteomes" id="UP001066276">
    <property type="component" value="Chromosome 7"/>
</dbReference>
<keyword evidence="3" id="KW-1185">Reference proteome</keyword>
<evidence type="ECO:0000313" key="3">
    <source>
        <dbReference type="Proteomes" id="UP001066276"/>
    </source>
</evidence>
<feature type="region of interest" description="Disordered" evidence="1">
    <location>
        <begin position="256"/>
        <end position="337"/>
    </location>
</feature>
<dbReference type="AlphaFoldDB" id="A0AAV7P7K0"/>
<name>A0AAV7P7K0_PLEWA</name>
<sequence length="392" mass="40053">MGGREEEYLQAAVALLEKAGRMDLLRQEALPALCPARKAAHGVAAAVMACSPPRAGSRAGQVRKGGRGGGRLLPGKRGRVVCGPAGPGRAIVSSSGKGGAQMGSRVRLGRGGRGASRRAAGGGSLGSRDKGGRQGGGRGGQAGGAGQVLQPGGHVVSLVQSGRGGSGGGESGGQEKGGEYDPLIPVSSKWPTMLEWSASESEGEQAEAGEEESGGVPPPHCAARSPEESLWGAREDGASSGYYGGPRFFAARDFVFSGTPDLPGQRKRREEGEPGERRAARSPWSEEQAEPRAAGRSTSPGRLSGRRVAADTPGKRCGGRGCAPASASASWERRPGPAGVQVGAFKRSAVEAAVVEGPRRAQEAWDYGMDPWCVDHVLDYDETILEEGGAGG</sequence>
<reference evidence="2" key="1">
    <citation type="journal article" date="2022" name="bioRxiv">
        <title>Sequencing and chromosome-scale assembly of the giantPleurodeles waltlgenome.</title>
        <authorList>
            <person name="Brown T."/>
            <person name="Elewa A."/>
            <person name="Iarovenko S."/>
            <person name="Subramanian E."/>
            <person name="Araus A.J."/>
            <person name="Petzold A."/>
            <person name="Susuki M."/>
            <person name="Suzuki K.-i.T."/>
            <person name="Hayashi T."/>
            <person name="Toyoda A."/>
            <person name="Oliveira C."/>
            <person name="Osipova E."/>
            <person name="Leigh N.D."/>
            <person name="Simon A."/>
            <person name="Yun M.H."/>
        </authorList>
    </citation>
    <scope>NUCLEOTIDE SEQUENCE</scope>
    <source>
        <strain evidence="2">20211129_DDA</strain>
        <tissue evidence="2">Liver</tissue>
    </source>
</reference>
<protein>
    <submittedName>
        <fullName evidence="2">Uncharacterized protein</fullName>
    </submittedName>
</protein>
<proteinExistence type="predicted"/>
<comment type="caution">
    <text evidence="2">The sequence shown here is derived from an EMBL/GenBank/DDBJ whole genome shotgun (WGS) entry which is preliminary data.</text>
</comment>
<feature type="compositionally biased region" description="Acidic residues" evidence="1">
    <location>
        <begin position="201"/>
        <end position="213"/>
    </location>
</feature>
<evidence type="ECO:0000256" key="1">
    <source>
        <dbReference type="SAM" id="MobiDB-lite"/>
    </source>
</evidence>
<feature type="compositionally biased region" description="Gly residues" evidence="1">
    <location>
        <begin position="109"/>
        <end position="125"/>
    </location>
</feature>
<accession>A0AAV7P7K0</accession>